<dbReference type="SUPFAM" id="SSF74924">
    <property type="entry name" value="Cap-Gly domain"/>
    <property type="match status" value="1"/>
</dbReference>
<feature type="domain" description="CAP-Gly" evidence="3">
    <location>
        <begin position="39"/>
        <end position="73"/>
    </location>
</feature>
<gene>
    <name evidence="4" type="primary">PAC2</name>
    <name evidence="4" type="ORF">FIM1_3472</name>
</gene>
<dbReference type="Pfam" id="PF01302">
    <property type="entry name" value="CAP_GLY"/>
    <property type="match status" value="1"/>
</dbReference>
<keyword evidence="1" id="KW-0433">Leucine-rich repeat</keyword>
<evidence type="ECO:0000313" key="5">
    <source>
        <dbReference type="Proteomes" id="UP000422736"/>
    </source>
</evidence>
<dbReference type="InterPro" id="IPR000938">
    <property type="entry name" value="CAP-Gly_domain"/>
</dbReference>
<organism evidence="4 5">
    <name type="scientific">Kluyveromyces marxianus</name>
    <name type="common">Yeast</name>
    <name type="synonym">Candida kefyr</name>
    <dbReference type="NCBI Taxonomy" id="4911"/>
    <lineage>
        <taxon>Eukaryota</taxon>
        <taxon>Fungi</taxon>
        <taxon>Dikarya</taxon>
        <taxon>Ascomycota</taxon>
        <taxon>Saccharomycotina</taxon>
        <taxon>Saccharomycetes</taxon>
        <taxon>Saccharomycetales</taxon>
        <taxon>Saccharomycetaceae</taxon>
        <taxon>Kluyveromyces</taxon>
    </lineage>
</organism>
<evidence type="ECO:0000256" key="1">
    <source>
        <dbReference type="ARBA" id="ARBA00022614"/>
    </source>
</evidence>
<dbReference type="Proteomes" id="UP000422736">
    <property type="component" value="Chromosome 5"/>
</dbReference>
<dbReference type="PROSITE" id="PS50245">
    <property type="entry name" value="CAP_GLY_2"/>
    <property type="match status" value="1"/>
</dbReference>
<dbReference type="PANTHER" id="PTHR18849:SF0">
    <property type="entry name" value="CILIA- AND FLAGELLA-ASSOCIATED PROTEIN 410-RELATED"/>
    <property type="match status" value="1"/>
</dbReference>
<dbReference type="SMART" id="SM01052">
    <property type="entry name" value="CAP_GLY"/>
    <property type="match status" value="1"/>
</dbReference>
<proteinExistence type="predicted"/>
<keyword evidence="5" id="KW-1185">Reference proteome</keyword>
<dbReference type="SUPFAM" id="SSF52058">
    <property type="entry name" value="L domain-like"/>
    <property type="match status" value="1"/>
</dbReference>
<dbReference type="PROSITE" id="PS00845">
    <property type="entry name" value="CAP_GLY_1"/>
    <property type="match status" value="1"/>
</dbReference>
<accession>A0ABX6EYV3</accession>
<dbReference type="Gene3D" id="3.80.10.10">
    <property type="entry name" value="Ribonuclease Inhibitor"/>
    <property type="match status" value="3"/>
</dbReference>
<dbReference type="InterPro" id="IPR032675">
    <property type="entry name" value="LRR_dom_sf"/>
</dbReference>
<dbReference type="PANTHER" id="PTHR18849">
    <property type="entry name" value="LEUCINE RICH REPEAT PROTEIN"/>
    <property type="match status" value="1"/>
</dbReference>
<dbReference type="EMBL" id="CP015058">
    <property type="protein sequence ID" value="QGN16750.1"/>
    <property type="molecule type" value="Genomic_DNA"/>
</dbReference>
<sequence length="511" mass="58262">MMPCTVCVKINDRLNINGELCTVKYIGSIPAWPNTVAYGVEWDHDRRGKNNGSLQGVTYFSTTDNRTSGSFIKEKALLSTMIQGISFEEALLMKYGDNRTRSSDIKYKFGSKETEAYGFERLNESNSNFSQLKSITLSQTNINKATNPDIQDSMVFNNLFTSVRYLDLSFNLFSDINEVYRILTRFPCVKTLVLSGNCFPVLKIDDESFKFPQVKEISLARCKLKNNDLGEILTVFPSLEIIDLSCNFLTDLTVIQSSWKQLNISGNMFSKIPAQLLTKGSSLTHIEVSNNKITGLDGLPTNEKIESLRVDANNIQNWNEIDRCNNVFPNLRTLWVQKNPIVEPDTQANFYSTIARISSLTCVNGTPINEELRKEAELYFISQVLSGQIHLDDHYRDHNDSSVWEHLVKKHKIDTKATRSEMRPRNFLDAEMSDLTIVYGSHSEKIPILKSISVRFLKTLLRHKLHLPGSSSSSIKLQYSVREDATRHEFRYEFSPLALYNIEESTVYVNT</sequence>
<evidence type="ECO:0000259" key="3">
    <source>
        <dbReference type="PROSITE" id="PS50245"/>
    </source>
</evidence>
<keyword evidence="2" id="KW-0677">Repeat</keyword>
<protein>
    <submittedName>
        <fullName evidence="4">Protein PAC2</fullName>
    </submittedName>
</protein>
<name>A0ABX6EYV3_KLUMA</name>
<dbReference type="InterPro" id="IPR036859">
    <property type="entry name" value="CAP-Gly_dom_sf"/>
</dbReference>
<dbReference type="Gene3D" id="2.30.30.190">
    <property type="entry name" value="CAP Gly-rich-like domain"/>
    <property type="match status" value="1"/>
</dbReference>
<evidence type="ECO:0000313" key="4">
    <source>
        <dbReference type="EMBL" id="QGN16750.1"/>
    </source>
</evidence>
<reference evidence="4 5" key="1">
    <citation type="submission" date="2016-03" db="EMBL/GenBank/DDBJ databases">
        <title>How can Kluyveromyces marxianus grow so fast - potential evolutionary course in Saccharomyces Complex revealed by comparative genomics.</title>
        <authorList>
            <person name="Mo W."/>
            <person name="Lu W."/>
            <person name="Yang X."/>
            <person name="Qi J."/>
            <person name="Lv H."/>
        </authorList>
    </citation>
    <scope>NUCLEOTIDE SEQUENCE [LARGE SCALE GENOMIC DNA]</scope>
    <source>
        <strain evidence="4 5">FIM1</strain>
    </source>
</reference>
<evidence type="ECO:0000256" key="2">
    <source>
        <dbReference type="ARBA" id="ARBA00022737"/>
    </source>
</evidence>